<accession>A0A0F5JGF5</accession>
<comment type="caution">
    <text evidence="8">The sequence shown here is derived from an EMBL/GenBank/DDBJ whole genome shotgun (WGS) entry which is preliminary data.</text>
</comment>
<dbReference type="STRING" id="927665.HMPREF1535_01563"/>
<dbReference type="PANTHER" id="PTHR11101:SF16">
    <property type="entry name" value="PHOSPHATE TRANSPORTER"/>
    <property type="match status" value="1"/>
</dbReference>
<evidence type="ECO:0000256" key="1">
    <source>
        <dbReference type="ARBA" id="ARBA00004141"/>
    </source>
</evidence>
<keyword evidence="6" id="KW-0592">Phosphate transport</keyword>
<reference evidence="8 9" key="1">
    <citation type="submission" date="2013-04" db="EMBL/GenBank/DDBJ databases">
        <title>The Genome Sequence of Parabacteroides goldsteinii DSM 19448.</title>
        <authorList>
            <consortium name="The Broad Institute Genomics Platform"/>
            <person name="Earl A."/>
            <person name="Ward D."/>
            <person name="Feldgarden M."/>
            <person name="Gevers D."/>
            <person name="Martens E."/>
            <person name="Sakamoto M."/>
            <person name="Benno Y."/>
            <person name="Song Y."/>
            <person name="Liu C."/>
            <person name="Lee J."/>
            <person name="Bolanos M."/>
            <person name="Vaisanen M.L."/>
            <person name="Finegold S.M."/>
            <person name="Walker B."/>
            <person name="Young S."/>
            <person name="Zeng Q."/>
            <person name="Gargeya S."/>
            <person name="Fitzgerald M."/>
            <person name="Haas B."/>
            <person name="Abouelleil A."/>
            <person name="Allen A.W."/>
            <person name="Alvarado L."/>
            <person name="Arachchi H.M."/>
            <person name="Berlin A.M."/>
            <person name="Chapman S.B."/>
            <person name="Gainer-Dewar J."/>
            <person name="Goldberg J."/>
            <person name="Griggs A."/>
            <person name="Gujja S."/>
            <person name="Hansen M."/>
            <person name="Howarth C."/>
            <person name="Imamovic A."/>
            <person name="Ireland A."/>
            <person name="Larimer J."/>
            <person name="McCowan C."/>
            <person name="Murphy C."/>
            <person name="Pearson M."/>
            <person name="Poon T.W."/>
            <person name="Priest M."/>
            <person name="Roberts A."/>
            <person name="Saif S."/>
            <person name="Shea T."/>
            <person name="Sisk P."/>
            <person name="Sykes S."/>
            <person name="Wortman J."/>
            <person name="Nusbaum C."/>
            <person name="Birren B."/>
        </authorList>
    </citation>
    <scope>NUCLEOTIDE SEQUENCE [LARGE SCALE GENOMIC DNA]</scope>
    <source>
        <strain evidence="8 9">DSM 19448</strain>
    </source>
</reference>
<feature type="transmembrane region" description="Helical" evidence="6">
    <location>
        <begin position="110"/>
        <end position="128"/>
    </location>
</feature>
<comment type="similarity">
    <text evidence="6">Belongs to the inorganic phosphate transporter (PiT) (TC 2.A.20) family.</text>
</comment>
<dbReference type="PATRIC" id="fig|927665.4.peg.1597"/>
<feature type="transmembrane region" description="Helical" evidence="6">
    <location>
        <begin position="229"/>
        <end position="248"/>
    </location>
</feature>
<evidence type="ECO:0000256" key="6">
    <source>
        <dbReference type="RuleBase" id="RU363058"/>
    </source>
</evidence>
<dbReference type="RefSeq" id="WP_009860636.1">
    <property type="nucleotide sequence ID" value="NZ_KQ033912.1"/>
</dbReference>
<organism evidence="8 9">
    <name type="scientific">Parabacteroides goldsteinii DSM 19448 = WAL 12034</name>
    <dbReference type="NCBI Taxonomy" id="927665"/>
    <lineage>
        <taxon>Bacteria</taxon>
        <taxon>Pseudomonadati</taxon>
        <taxon>Bacteroidota</taxon>
        <taxon>Bacteroidia</taxon>
        <taxon>Bacteroidales</taxon>
        <taxon>Tannerellaceae</taxon>
        <taxon>Parabacteroides</taxon>
    </lineage>
</organism>
<feature type="transmembrane region" description="Helical" evidence="6">
    <location>
        <begin position="462"/>
        <end position="485"/>
    </location>
</feature>
<feature type="transmembrane region" description="Helical" evidence="6">
    <location>
        <begin position="148"/>
        <end position="166"/>
    </location>
</feature>
<feature type="transmembrane region" description="Helical" evidence="6">
    <location>
        <begin position="187"/>
        <end position="209"/>
    </location>
</feature>
<gene>
    <name evidence="8" type="ORF">HMPREF1535_01563</name>
</gene>
<proteinExistence type="inferred from homology"/>
<keyword evidence="4 6" id="KW-1133">Transmembrane helix</keyword>
<dbReference type="Proteomes" id="UP000033047">
    <property type="component" value="Unassembled WGS sequence"/>
</dbReference>
<feature type="transmembrane region" description="Helical" evidence="6">
    <location>
        <begin position="313"/>
        <end position="331"/>
    </location>
</feature>
<evidence type="ECO:0000256" key="7">
    <source>
        <dbReference type="SAM" id="Coils"/>
    </source>
</evidence>
<dbReference type="GO" id="GO:0005315">
    <property type="term" value="F:phosphate transmembrane transporter activity"/>
    <property type="evidence" value="ECO:0007669"/>
    <property type="project" value="InterPro"/>
</dbReference>
<dbReference type="GO" id="GO:0035435">
    <property type="term" value="P:phosphate ion transmembrane transport"/>
    <property type="evidence" value="ECO:0007669"/>
    <property type="project" value="TreeGrafter"/>
</dbReference>
<dbReference type="PANTHER" id="PTHR11101">
    <property type="entry name" value="PHOSPHATE TRANSPORTER"/>
    <property type="match status" value="1"/>
</dbReference>
<evidence type="ECO:0000313" key="9">
    <source>
        <dbReference type="Proteomes" id="UP000033047"/>
    </source>
</evidence>
<evidence type="ECO:0000256" key="4">
    <source>
        <dbReference type="ARBA" id="ARBA00022989"/>
    </source>
</evidence>
<name>A0A0F5JGF5_9BACT</name>
<evidence type="ECO:0000313" key="8">
    <source>
        <dbReference type="EMBL" id="KKB56911.1"/>
    </source>
</evidence>
<dbReference type="EMBL" id="AQHV01000010">
    <property type="protein sequence ID" value="KKB56911.1"/>
    <property type="molecule type" value="Genomic_DNA"/>
</dbReference>
<feature type="transmembrane region" description="Helical" evidence="6">
    <location>
        <begin position="45"/>
        <end position="65"/>
    </location>
</feature>
<keyword evidence="7" id="KW-0175">Coiled coil</keyword>
<feature type="transmembrane region" description="Helical" evidence="6">
    <location>
        <begin position="6"/>
        <end position="24"/>
    </location>
</feature>
<dbReference type="InterPro" id="IPR001204">
    <property type="entry name" value="Phos_transporter"/>
</dbReference>
<dbReference type="Pfam" id="PF01384">
    <property type="entry name" value="PHO4"/>
    <property type="match status" value="1"/>
</dbReference>
<comment type="subcellular location">
    <subcellularLocation>
        <location evidence="1 6">Membrane</location>
        <topology evidence="1 6">Multi-pass membrane protein</topology>
    </subcellularLocation>
</comment>
<feature type="transmembrane region" description="Helical" evidence="6">
    <location>
        <begin position="255"/>
        <end position="278"/>
    </location>
</feature>
<keyword evidence="5 6" id="KW-0472">Membrane</keyword>
<keyword evidence="3 6" id="KW-0812">Transmembrane</keyword>
<evidence type="ECO:0000256" key="2">
    <source>
        <dbReference type="ARBA" id="ARBA00022448"/>
    </source>
</evidence>
<feature type="coiled-coil region" evidence="7">
    <location>
        <begin position="570"/>
        <end position="600"/>
    </location>
</feature>
<keyword evidence="2 6" id="KW-0813">Transport</keyword>
<evidence type="ECO:0000256" key="3">
    <source>
        <dbReference type="ARBA" id="ARBA00022692"/>
    </source>
</evidence>
<dbReference type="GO" id="GO:0016020">
    <property type="term" value="C:membrane"/>
    <property type="evidence" value="ECO:0007669"/>
    <property type="project" value="UniProtKB-SubCell"/>
</dbReference>
<dbReference type="AlphaFoldDB" id="A0A0F5JGF5"/>
<sequence>METFYLFLVIFLFVLAVFDLSVGVSNDAVNFLNSAIGSRAASFKTIMVIAAIGIFVGASLSNGMMDIARHGIYQPQHFFFSEIMCILLAVMLTDVVLLDIFNSLGMPTSTTVSLVFELLGGTVALSLVKIANSNGALQLGDLLNTDKAFTVILAIFLSVAIAFFFGSVVQYISRLIFTFNYKKHTKYFIALFGGLAATSILYFMLIKGLKESSFMTGNLKELIYGNTSMVVWGAFIFFTILMQILHWLKVNVFKIIVMLGTFALALAFAGNDLVNFIGVPLVGYSSYMDLMAQGGTTTTDTFLMGSLLAPAQTPWYFLVGSGLVMVIALATSKKAHNVVKTSLDLSRQSEGNESFGTSPVARMLVRTCNNASSTILSVVPPKVKDWIDSRFNNDEIILEDKASFDLVRASVNVVLSGLLIALGTSLKLPLSTTYVAFMVAMGSSLADRAWGRESAVYRITGVLSVIGGWFITAGAAFTICFLVAIVIHFGGIAAMAAMVGLAVYMLIRSQIAYKKKMKKEALKEEVNTTVAKLRDTTDSREALSLFREHSREELQSVLLFTADALDRSVHGFMNENLRELRKVLNEIEEKKIHLKQVKRVGTLGVTHLEHDIAVEKGLYYYQGNDFASEIIFSVRRLTEPSKEHVDNNFSPLNDIQKEDFSKMTESIITYLKRCAVMIETNDYHRLDDVIVESVSLTNQLTALKKGELKRIQGQSGSTKVSMVYLNMVQEAQNVVSFTANLVKVSRKFQKE</sequence>
<protein>
    <recommendedName>
        <fullName evidence="6">Phosphate transporter</fullName>
    </recommendedName>
</protein>
<feature type="transmembrane region" description="Helical" evidence="6">
    <location>
        <begin position="491"/>
        <end position="507"/>
    </location>
</feature>
<dbReference type="GeneID" id="69982825"/>
<dbReference type="HOGENOM" id="CLU_021892_0_0_10"/>
<feature type="transmembrane region" description="Helical" evidence="6">
    <location>
        <begin position="77"/>
        <end position="98"/>
    </location>
</feature>
<evidence type="ECO:0000256" key="5">
    <source>
        <dbReference type="ARBA" id="ARBA00023136"/>
    </source>
</evidence>